<evidence type="ECO:0000256" key="3">
    <source>
        <dbReference type="ARBA" id="ARBA00006743"/>
    </source>
</evidence>
<dbReference type="InterPro" id="IPR003171">
    <property type="entry name" value="Mehydrof_redctse-like"/>
</dbReference>
<keyword evidence="5 8" id="KW-0274">FAD</keyword>
<name>A0A4R4NPD7_9ACTN</name>
<dbReference type="EMBL" id="SMJZ01000007">
    <property type="protein sequence ID" value="TDC10684.1"/>
    <property type="molecule type" value="Genomic_DNA"/>
</dbReference>
<dbReference type="SUPFAM" id="SSF51730">
    <property type="entry name" value="FAD-linked oxidoreductase"/>
    <property type="match status" value="1"/>
</dbReference>
<dbReference type="InterPro" id="IPR029041">
    <property type="entry name" value="FAD-linked_oxidoreductase-like"/>
</dbReference>
<gene>
    <name evidence="9" type="ORF">E1267_03685</name>
</gene>
<dbReference type="Proteomes" id="UP000295157">
    <property type="component" value="Unassembled WGS sequence"/>
</dbReference>
<keyword evidence="4 8" id="KW-0285">Flavoprotein</keyword>
<evidence type="ECO:0000256" key="5">
    <source>
        <dbReference type="ARBA" id="ARBA00022827"/>
    </source>
</evidence>
<evidence type="ECO:0000256" key="8">
    <source>
        <dbReference type="RuleBase" id="RU003862"/>
    </source>
</evidence>
<dbReference type="Gene3D" id="3.20.20.220">
    <property type="match status" value="1"/>
</dbReference>
<comment type="caution">
    <text evidence="9">The sequence shown here is derived from an EMBL/GenBank/DDBJ whole genome shotgun (WGS) entry which is preliminary data.</text>
</comment>
<evidence type="ECO:0000256" key="6">
    <source>
        <dbReference type="ARBA" id="ARBA00023002"/>
    </source>
</evidence>
<evidence type="ECO:0000313" key="9">
    <source>
        <dbReference type="EMBL" id="TDC10684.1"/>
    </source>
</evidence>
<organism evidence="9 10">
    <name type="scientific">Nonomuraea longispora</name>
    <dbReference type="NCBI Taxonomy" id="1848320"/>
    <lineage>
        <taxon>Bacteria</taxon>
        <taxon>Bacillati</taxon>
        <taxon>Actinomycetota</taxon>
        <taxon>Actinomycetes</taxon>
        <taxon>Streptosporangiales</taxon>
        <taxon>Streptosporangiaceae</taxon>
        <taxon>Nonomuraea</taxon>
    </lineage>
</organism>
<evidence type="ECO:0000256" key="4">
    <source>
        <dbReference type="ARBA" id="ARBA00022630"/>
    </source>
</evidence>
<protein>
    <recommendedName>
        <fullName evidence="8">Methylenetetrahydrofolate reductase</fullName>
    </recommendedName>
</protein>
<dbReference type="GO" id="GO:0071949">
    <property type="term" value="F:FAD binding"/>
    <property type="evidence" value="ECO:0007669"/>
    <property type="project" value="TreeGrafter"/>
</dbReference>
<reference evidence="9 10" key="1">
    <citation type="submission" date="2019-02" db="EMBL/GenBank/DDBJ databases">
        <title>Draft genome sequences of novel Actinobacteria.</title>
        <authorList>
            <person name="Sahin N."/>
            <person name="Ay H."/>
            <person name="Saygin H."/>
        </authorList>
    </citation>
    <scope>NUCLEOTIDE SEQUENCE [LARGE SCALE GENOMIC DNA]</scope>
    <source>
        <strain evidence="9 10">KC201</strain>
    </source>
</reference>
<dbReference type="GO" id="GO:0035999">
    <property type="term" value="P:tetrahydrofolate interconversion"/>
    <property type="evidence" value="ECO:0007669"/>
    <property type="project" value="UniProtKB-UniPathway"/>
</dbReference>
<dbReference type="GO" id="GO:0009086">
    <property type="term" value="P:methionine biosynthetic process"/>
    <property type="evidence" value="ECO:0007669"/>
    <property type="project" value="TreeGrafter"/>
</dbReference>
<dbReference type="PANTHER" id="PTHR45754">
    <property type="entry name" value="METHYLENETETRAHYDROFOLATE REDUCTASE"/>
    <property type="match status" value="1"/>
</dbReference>
<dbReference type="AlphaFoldDB" id="A0A4R4NPD7"/>
<keyword evidence="6 8" id="KW-0560">Oxidoreductase</keyword>
<comment type="pathway">
    <text evidence="2 8">One-carbon metabolism; tetrahydrofolate interconversion.</text>
</comment>
<comment type="catalytic activity">
    <reaction evidence="7">
        <text>(6S)-5-methyl-5,6,7,8-tetrahydrofolate + NAD(+) = (6R)-5,10-methylene-5,6,7,8-tetrahydrofolate + NADH + H(+)</text>
        <dbReference type="Rhea" id="RHEA:19821"/>
        <dbReference type="ChEBI" id="CHEBI:15378"/>
        <dbReference type="ChEBI" id="CHEBI:15636"/>
        <dbReference type="ChEBI" id="CHEBI:18608"/>
        <dbReference type="ChEBI" id="CHEBI:57540"/>
        <dbReference type="ChEBI" id="CHEBI:57945"/>
        <dbReference type="EC" id="1.5.1.54"/>
    </reaction>
    <physiologicalReaction direction="right-to-left" evidence="7">
        <dbReference type="Rhea" id="RHEA:19823"/>
    </physiologicalReaction>
</comment>
<evidence type="ECO:0000256" key="1">
    <source>
        <dbReference type="ARBA" id="ARBA00001974"/>
    </source>
</evidence>
<proteinExistence type="inferred from homology"/>
<comment type="cofactor">
    <cofactor evidence="1 8">
        <name>FAD</name>
        <dbReference type="ChEBI" id="CHEBI:57692"/>
    </cofactor>
</comment>
<dbReference type="OrthoDB" id="9812555at2"/>
<dbReference type="GO" id="GO:0005829">
    <property type="term" value="C:cytosol"/>
    <property type="evidence" value="ECO:0007669"/>
    <property type="project" value="TreeGrafter"/>
</dbReference>
<dbReference type="UniPathway" id="UPA00193"/>
<evidence type="ECO:0000256" key="7">
    <source>
        <dbReference type="ARBA" id="ARBA00048628"/>
    </source>
</evidence>
<dbReference type="Pfam" id="PF02219">
    <property type="entry name" value="MTHFR"/>
    <property type="match status" value="1"/>
</dbReference>
<accession>A0A4R4NPD7</accession>
<evidence type="ECO:0000256" key="2">
    <source>
        <dbReference type="ARBA" id="ARBA00004777"/>
    </source>
</evidence>
<dbReference type="GO" id="GO:0106312">
    <property type="term" value="F:methylenetetrahydrofolate reductase (NADH) activity"/>
    <property type="evidence" value="ECO:0007669"/>
    <property type="project" value="UniProtKB-EC"/>
</dbReference>
<evidence type="ECO:0000313" key="10">
    <source>
        <dbReference type="Proteomes" id="UP000295157"/>
    </source>
</evidence>
<comment type="similarity">
    <text evidence="3 8">Belongs to the methylenetetrahydrofolate reductase family.</text>
</comment>
<dbReference type="PANTHER" id="PTHR45754:SF3">
    <property type="entry name" value="METHYLENETETRAHYDROFOLATE REDUCTASE (NADPH)"/>
    <property type="match status" value="1"/>
</dbReference>
<sequence>MPFRGTEDAVLAYVPRTIPVTVTTTEAKGLAATVDLARRLAGHGYSVAPHLAARQVRDGRQLTDLVTELREAGIDGIFVIAGDVARPAGGFPDALSLLEALDANGHHFRRIGIGGYPEGHGSIRQELIDRAIELKARYATHVITQLCFDAATISAWARRLKERGVGLPIHVGLPGAVSRQKLIRISAGLGLGQSARFLNKQQSLLWRFFLPGGYSPDRLVERLAPRVCDPEGNLAGFHLFTFNELEKTESWRRGMLLRAGYLT</sequence>
<keyword evidence="10" id="KW-1185">Reference proteome</keyword>